<organism evidence="1 2">
    <name type="scientific">Streptomyces millisiae</name>
    <dbReference type="NCBI Taxonomy" id="3075542"/>
    <lineage>
        <taxon>Bacteria</taxon>
        <taxon>Bacillati</taxon>
        <taxon>Actinomycetota</taxon>
        <taxon>Actinomycetes</taxon>
        <taxon>Kitasatosporales</taxon>
        <taxon>Streptomycetaceae</taxon>
        <taxon>Streptomyces</taxon>
    </lineage>
</organism>
<dbReference type="Proteomes" id="UP001183420">
    <property type="component" value="Unassembled WGS sequence"/>
</dbReference>
<gene>
    <name evidence="1" type="ORF">RNC47_30645</name>
</gene>
<reference evidence="2" key="1">
    <citation type="submission" date="2023-07" db="EMBL/GenBank/DDBJ databases">
        <title>30 novel species of actinomycetes from the DSMZ collection.</title>
        <authorList>
            <person name="Nouioui I."/>
        </authorList>
    </citation>
    <scope>NUCLEOTIDE SEQUENCE [LARGE SCALE GENOMIC DNA]</scope>
    <source>
        <strain evidence="2">DSM 44918</strain>
    </source>
</reference>
<keyword evidence="2" id="KW-1185">Reference proteome</keyword>
<name>A0ABU2LYK1_9ACTN</name>
<sequence length="78" mass="8464">MADARRGMASLTPARRRAVNDAVRGPLATRPLTIGELFEGTGPTALRRLVLTPAGVSIGYRVFADRVEVRLVWLIGHP</sequence>
<evidence type="ECO:0000313" key="1">
    <source>
        <dbReference type="EMBL" id="MDT0322680.1"/>
    </source>
</evidence>
<dbReference type="EMBL" id="JAVREM010000070">
    <property type="protein sequence ID" value="MDT0322680.1"/>
    <property type="molecule type" value="Genomic_DNA"/>
</dbReference>
<proteinExistence type="predicted"/>
<evidence type="ECO:0000313" key="2">
    <source>
        <dbReference type="Proteomes" id="UP001183420"/>
    </source>
</evidence>
<dbReference type="RefSeq" id="WP_311603423.1">
    <property type="nucleotide sequence ID" value="NZ_JAVREM010000070.1"/>
</dbReference>
<accession>A0ABU2LYK1</accession>
<protein>
    <submittedName>
        <fullName evidence="1">Uncharacterized protein</fullName>
    </submittedName>
</protein>
<comment type="caution">
    <text evidence="1">The sequence shown here is derived from an EMBL/GenBank/DDBJ whole genome shotgun (WGS) entry which is preliminary data.</text>
</comment>